<keyword evidence="8" id="KW-1185">Reference proteome</keyword>
<name>A0A0N5CZJ4_THECL</name>
<evidence type="ECO:0000313" key="7">
    <source>
        <dbReference type="EMBL" id="VDN03198.1"/>
    </source>
</evidence>
<dbReference type="InterPro" id="IPR050370">
    <property type="entry name" value="HES_HEY"/>
</dbReference>
<feature type="domain" description="BHLH" evidence="6">
    <location>
        <begin position="13"/>
        <end position="67"/>
    </location>
</feature>
<evidence type="ECO:0000256" key="2">
    <source>
        <dbReference type="ARBA" id="ARBA00023015"/>
    </source>
</evidence>
<dbReference type="EMBL" id="UYYF01004372">
    <property type="protein sequence ID" value="VDN03198.1"/>
    <property type="molecule type" value="Genomic_DNA"/>
</dbReference>
<reference evidence="9" key="1">
    <citation type="submission" date="2017-02" db="UniProtKB">
        <authorList>
            <consortium name="WormBaseParasite"/>
        </authorList>
    </citation>
    <scope>IDENTIFICATION</scope>
</reference>
<comment type="subcellular location">
    <subcellularLocation>
        <location evidence="1">Nucleus</location>
    </subcellularLocation>
</comment>
<dbReference type="OrthoDB" id="6085656at2759"/>
<dbReference type="InterPro" id="IPR036638">
    <property type="entry name" value="HLH_DNA-bd_sf"/>
</dbReference>
<keyword evidence="4" id="KW-0539">Nucleus</keyword>
<feature type="region of interest" description="Disordered" evidence="5">
    <location>
        <begin position="142"/>
        <end position="161"/>
    </location>
</feature>
<dbReference type="AlphaFoldDB" id="A0A0N5CZJ4"/>
<sequence>MIRVTKVTRADLITVKSKAEIERRRRARMNSSMQELKILCLAKYPKSNAKIGKTDVLKMTVKLLIEIGSDERKGAEKMAFQGFQTGFETAQQMTTSYIYSLFHSDISSPIVASLNAFLAQLSDKSLKSMKWLRSVYEVTKNKDEKQSSVNSTPTTNSQTPVQRGLKLLSELTPDHISHIPPLFESPESNGVLNSSSFSDLAHSISSFPSLSNLGAFTLSESNENSEAICVTCEGICNCSCKKKLFQTPTHS</sequence>
<dbReference type="OMA" id="KSMNWLR"/>
<dbReference type="Pfam" id="PF00010">
    <property type="entry name" value="HLH"/>
    <property type="match status" value="1"/>
</dbReference>
<evidence type="ECO:0000256" key="5">
    <source>
        <dbReference type="SAM" id="MobiDB-lite"/>
    </source>
</evidence>
<organism evidence="9">
    <name type="scientific">Thelazia callipaeda</name>
    <name type="common">Oriental eyeworm</name>
    <name type="synonym">Parasitic nematode</name>
    <dbReference type="NCBI Taxonomy" id="103827"/>
    <lineage>
        <taxon>Eukaryota</taxon>
        <taxon>Metazoa</taxon>
        <taxon>Ecdysozoa</taxon>
        <taxon>Nematoda</taxon>
        <taxon>Chromadorea</taxon>
        <taxon>Rhabditida</taxon>
        <taxon>Spirurina</taxon>
        <taxon>Spiruromorpha</taxon>
        <taxon>Thelazioidea</taxon>
        <taxon>Thelaziidae</taxon>
        <taxon>Thelazia</taxon>
    </lineage>
</organism>
<reference evidence="7 8" key="2">
    <citation type="submission" date="2018-11" db="EMBL/GenBank/DDBJ databases">
        <authorList>
            <consortium name="Pathogen Informatics"/>
        </authorList>
    </citation>
    <scope>NUCLEOTIDE SEQUENCE [LARGE SCALE GENOMIC DNA]</scope>
</reference>
<dbReference type="PROSITE" id="PS50888">
    <property type="entry name" value="BHLH"/>
    <property type="match status" value="1"/>
</dbReference>
<dbReference type="Gene3D" id="4.10.280.10">
    <property type="entry name" value="Helix-loop-helix DNA-binding domain"/>
    <property type="match status" value="1"/>
</dbReference>
<dbReference type="Proteomes" id="UP000276776">
    <property type="component" value="Unassembled WGS sequence"/>
</dbReference>
<dbReference type="GO" id="GO:0046983">
    <property type="term" value="F:protein dimerization activity"/>
    <property type="evidence" value="ECO:0007669"/>
    <property type="project" value="InterPro"/>
</dbReference>
<proteinExistence type="predicted"/>
<evidence type="ECO:0000313" key="8">
    <source>
        <dbReference type="Proteomes" id="UP000276776"/>
    </source>
</evidence>
<gene>
    <name evidence="7" type="ORF">TCLT_LOCUS5903</name>
</gene>
<protein>
    <submittedName>
        <fullName evidence="9">BHLH domain-containing protein</fullName>
    </submittedName>
</protein>
<evidence type="ECO:0000259" key="6">
    <source>
        <dbReference type="PROSITE" id="PS50888"/>
    </source>
</evidence>
<evidence type="ECO:0000313" key="9">
    <source>
        <dbReference type="WBParaSite" id="TCLT_0000591401-mRNA-1"/>
    </source>
</evidence>
<keyword evidence="2" id="KW-0805">Transcription regulation</keyword>
<dbReference type="STRING" id="103827.A0A0N5CZJ4"/>
<dbReference type="SUPFAM" id="SSF47459">
    <property type="entry name" value="HLH, helix-loop-helix DNA-binding domain"/>
    <property type="match status" value="1"/>
</dbReference>
<dbReference type="PANTHER" id="PTHR10985">
    <property type="entry name" value="BASIC HELIX-LOOP-HELIX TRANSCRIPTION FACTOR, HES-RELATED"/>
    <property type="match status" value="1"/>
</dbReference>
<accession>A0A0N5CZJ4</accession>
<evidence type="ECO:0000256" key="3">
    <source>
        <dbReference type="ARBA" id="ARBA00023163"/>
    </source>
</evidence>
<dbReference type="WBParaSite" id="TCLT_0000591401-mRNA-1">
    <property type="protein sequence ID" value="TCLT_0000591401-mRNA-1"/>
    <property type="gene ID" value="TCLT_0000591401"/>
</dbReference>
<feature type="compositionally biased region" description="Polar residues" evidence="5">
    <location>
        <begin position="147"/>
        <end position="161"/>
    </location>
</feature>
<keyword evidence="3" id="KW-0804">Transcription</keyword>
<dbReference type="GO" id="GO:0005634">
    <property type="term" value="C:nucleus"/>
    <property type="evidence" value="ECO:0007669"/>
    <property type="project" value="UniProtKB-SubCell"/>
</dbReference>
<evidence type="ECO:0000256" key="4">
    <source>
        <dbReference type="ARBA" id="ARBA00023242"/>
    </source>
</evidence>
<evidence type="ECO:0000256" key="1">
    <source>
        <dbReference type="ARBA" id="ARBA00004123"/>
    </source>
</evidence>
<dbReference type="InterPro" id="IPR011598">
    <property type="entry name" value="bHLH_dom"/>
</dbReference>
<dbReference type="SMART" id="SM00353">
    <property type="entry name" value="HLH"/>
    <property type="match status" value="1"/>
</dbReference>